<reference evidence="6 7" key="1">
    <citation type="submission" date="2016-11" db="EMBL/GenBank/DDBJ databases">
        <authorList>
            <person name="Jaros S."/>
            <person name="Januszkiewicz K."/>
            <person name="Wedrychowicz H."/>
        </authorList>
    </citation>
    <scope>NUCLEOTIDE SEQUENCE [LARGE SCALE GENOMIC DNA]</scope>
    <source>
        <strain evidence="6 7">DSM 13106</strain>
    </source>
</reference>
<dbReference type="Gene3D" id="3.40.50.300">
    <property type="entry name" value="P-loop containing nucleotide triphosphate hydrolases"/>
    <property type="match status" value="1"/>
</dbReference>
<name>A0A1M5YVA5_9FIRM</name>
<dbReference type="STRING" id="1123281.SAMN02745180_02475"/>
<dbReference type="InterPro" id="IPR003593">
    <property type="entry name" value="AAA+_ATPase"/>
</dbReference>
<accession>A0A1M5YVA5</accession>
<dbReference type="PANTHER" id="PTHR43335:SF8">
    <property type="entry name" value="ABC TRANSPORTER, ATP-BINDING PROTEIN"/>
    <property type="match status" value="1"/>
</dbReference>
<evidence type="ECO:0000256" key="4">
    <source>
        <dbReference type="ARBA" id="ARBA00022840"/>
    </source>
</evidence>
<feature type="domain" description="ABC transporter" evidence="5">
    <location>
        <begin position="5"/>
        <end position="232"/>
    </location>
</feature>
<gene>
    <name evidence="6" type="ORF">SAMN02745180_02475</name>
</gene>
<dbReference type="GO" id="GO:0005524">
    <property type="term" value="F:ATP binding"/>
    <property type="evidence" value="ECO:0007669"/>
    <property type="project" value="UniProtKB-KW"/>
</dbReference>
<dbReference type="GO" id="GO:0016887">
    <property type="term" value="F:ATP hydrolysis activity"/>
    <property type="evidence" value="ECO:0007669"/>
    <property type="project" value="InterPro"/>
</dbReference>
<dbReference type="Proteomes" id="UP000184389">
    <property type="component" value="Unassembled WGS sequence"/>
</dbReference>
<dbReference type="SMART" id="SM00382">
    <property type="entry name" value="AAA"/>
    <property type="match status" value="1"/>
</dbReference>
<keyword evidence="2" id="KW-0813">Transport</keyword>
<dbReference type="SUPFAM" id="SSF52540">
    <property type="entry name" value="P-loop containing nucleoside triphosphate hydrolases"/>
    <property type="match status" value="1"/>
</dbReference>
<evidence type="ECO:0000256" key="2">
    <source>
        <dbReference type="ARBA" id="ARBA00022448"/>
    </source>
</evidence>
<comment type="similarity">
    <text evidence="1">Belongs to the ABC transporter superfamily.</text>
</comment>
<dbReference type="RefSeq" id="WP_072745105.1">
    <property type="nucleotide sequence ID" value="NZ_FQXR01000016.1"/>
</dbReference>
<dbReference type="InterPro" id="IPR003439">
    <property type="entry name" value="ABC_transporter-like_ATP-bd"/>
</dbReference>
<evidence type="ECO:0000313" key="7">
    <source>
        <dbReference type="Proteomes" id="UP000184389"/>
    </source>
</evidence>
<dbReference type="PANTHER" id="PTHR43335">
    <property type="entry name" value="ABC TRANSPORTER, ATP-BINDING PROTEIN"/>
    <property type="match status" value="1"/>
</dbReference>
<dbReference type="EMBL" id="FQXR01000016">
    <property type="protein sequence ID" value="SHI15925.1"/>
    <property type="molecule type" value="Genomic_DNA"/>
</dbReference>
<dbReference type="OrthoDB" id="9809205at2"/>
<dbReference type="AlphaFoldDB" id="A0A1M5YVA5"/>
<proteinExistence type="inferred from homology"/>
<organism evidence="6 7">
    <name type="scientific">Sporanaerobacter acetigenes DSM 13106</name>
    <dbReference type="NCBI Taxonomy" id="1123281"/>
    <lineage>
        <taxon>Bacteria</taxon>
        <taxon>Bacillati</taxon>
        <taxon>Bacillota</taxon>
        <taxon>Tissierellia</taxon>
        <taxon>Tissierellales</taxon>
        <taxon>Sporanaerobacteraceae</taxon>
        <taxon>Sporanaerobacter</taxon>
    </lineage>
</organism>
<protein>
    <submittedName>
        <fullName evidence="6">ABC-2 type transport system ATP-binding protein</fullName>
    </submittedName>
</protein>
<dbReference type="InterPro" id="IPR027417">
    <property type="entry name" value="P-loop_NTPase"/>
</dbReference>
<keyword evidence="3" id="KW-0547">Nucleotide-binding</keyword>
<evidence type="ECO:0000256" key="1">
    <source>
        <dbReference type="ARBA" id="ARBA00005417"/>
    </source>
</evidence>
<keyword evidence="7" id="KW-1185">Reference proteome</keyword>
<sequence length="307" mass="34046">MDYLLSVQNLSKKYSNQFAINNISLNLKKGEIYGLIGKNGAGKTTLLKIISGLVKPSNGDVALFDYSGASRKKVLSRIGTLIEAPGLYSNLTAYDNLKLKCLCLGINDPKYIGSILEIVGLEGESNKKVKQYSLGMKQRLGIAMALVGEPDLLLLDEPINGLDPQGIKDVRDIVLKLNKEYGITMIISSHILDELLKIVDRFGIINDGRLLKEISKAELKEICCNHIEINIEEPKKAIVVLDKLGFNNYKVIDNHTINIYERLNDSGLISMELYKNDISINSISIESISIEDYFIHLTGGNIDEQSN</sequence>
<keyword evidence="4 6" id="KW-0067">ATP-binding</keyword>
<dbReference type="Pfam" id="PF00005">
    <property type="entry name" value="ABC_tran"/>
    <property type="match status" value="1"/>
</dbReference>
<dbReference type="PROSITE" id="PS50893">
    <property type="entry name" value="ABC_TRANSPORTER_2"/>
    <property type="match status" value="1"/>
</dbReference>
<evidence type="ECO:0000313" key="6">
    <source>
        <dbReference type="EMBL" id="SHI15925.1"/>
    </source>
</evidence>
<dbReference type="PROSITE" id="PS00211">
    <property type="entry name" value="ABC_TRANSPORTER_1"/>
    <property type="match status" value="1"/>
</dbReference>
<evidence type="ECO:0000259" key="5">
    <source>
        <dbReference type="PROSITE" id="PS50893"/>
    </source>
</evidence>
<dbReference type="InterPro" id="IPR017871">
    <property type="entry name" value="ABC_transporter-like_CS"/>
</dbReference>
<evidence type="ECO:0000256" key="3">
    <source>
        <dbReference type="ARBA" id="ARBA00022741"/>
    </source>
</evidence>